<accession>A0A1Q3DL11</accession>
<name>A0A1Q3DL11_9VIRU</name>
<reference evidence="1" key="1">
    <citation type="submission" date="2017-01" db="EMBL/GenBank/DDBJ databases">
        <title>Draft genome sequence of uncultured bacilliform virus purified from snow crab.</title>
        <authorList>
            <person name="Takano T."/>
        </authorList>
    </citation>
    <scope>NUCLEOTIDE SEQUENCE</scope>
    <source>
        <strain evidence="1">Isolate_1</strain>
    </source>
</reference>
<gene>
    <name evidence="1" type="ORF">SCV_040</name>
</gene>
<protein>
    <submittedName>
        <fullName evidence="1">Uncharacterized protein</fullName>
    </submittedName>
</protein>
<organism evidence="1">
    <name type="scientific">Chionoecetes opilio bacilliform virus</name>
    <dbReference type="NCBI Taxonomy" id="1825681"/>
    <lineage>
        <taxon>Viruses</taxon>
        <taxon>Viruses incertae sedis</taxon>
        <taxon>Naldaviricetes</taxon>
        <taxon>Nimaviridae</taxon>
    </lineage>
</organism>
<evidence type="ECO:0000313" key="1">
    <source>
        <dbReference type="EMBL" id="GAV93164.1"/>
    </source>
</evidence>
<sequence length="308" mass="35418">MEGLTHIVSSDDENWLATIPRRVCCSFLLKSTSIREVEAYLSDHFSTRFSDEPDILVVQITTTSPTVVSLEHQKFLISKRCKFMPLMVFNCRFFPEMRVLNTDPIQGVDPVTESVFFKIGHHYKKNMTLISFLKEAKVFSMHKFVKGEPTLVITAELLSSTGFSMKDAVKFIRNFNDNLVRVKYDKVVHASEWKKSPILNVCYGPSHSEYVLIFCVSDVSANIFSESSAVYLGNFLYLLFFNCIIEYSKKNVTLRLNNLGKMKEIKLADIKKLQEGGEIYSSRIIEIEADVKKIEEMEKGFKKYMSEN</sequence>
<proteinExistence type="predicted"/>
<dbReference type="EMBL" id="BDLS01000001">
    <property type="protein sequence ID" value="GAV93164.1"/>
    <property type="molecule type" value="Genomic_DNA"/>
</dbReference>
<comment type="caution">
    <text evidence="1">The sequence shown here is derived from an EMBL/GenBank/DDBJ whole genome shotgun (WGS) entry which is preliminary data.</text>
</comment>